<sequence length="208" mass="23651">MQSILIANPKGGSGKSTLATNLAGYFAWEGEQVMLGDIDRQQTSRHWLRLRPENFPEIQGWELKDREPARPPKGTTVAVLDSPAGLHGKKLDAALKVVRRVLVPVRAGFFDMWASEDFFRQLAEEKSVRKGEVKIAVVGMCVNPRTRSAQELEAFLANFDLPVLSHLRETQLYVQLQPKGLTLFDLPRPRYERDYTEWQPIVNWLNPA</sequence>
<name>A0A1I4WZZ3_9NEIS</name>
<dbReference type="InterPro" id="IPR050678">
    <property type="entry name" value="DNA_Partitioning_ATPase"/>
</dbReference>
<dbReference type="AlphaFoldDB" id="A0A1I4WZZ3"/>
<evidence type="ECO:0000313" key="2">
    <source>
        <dbReference type="EMBL" id="SFN19127.1"/>
    </source>
</evidence>
<feature type="domain" description="CobQ/CobB/MinD/ParA nucleotide binding" evidence="1">
    <location>
        <begin position="4"/>
        <end position="175"/>
    </location>
</feature>
<dbReference type="PANTHER" id="PTHR13696">
    <property type="entry name" value="P-LOOP CONTAINING NUCLEOSIDE TRIPHOSPHATE HYDROLASE"/>
    <property type="match status" value="1"/>
</dbReference>
<organism evidence="2 3">
    <name type="scientific">Formivibrio citricus</name>
    <dbReference type="NCBI Taxonomy" id="83765"/>
    <lineage>
        <taxon>Bacteria</taxon>
        <taxon>Pseudomonadati</taxon>
        <taxon>Pseudomonadota</taxon>
        <taxon>Betaproteobacteria</taxon>
        <taxon>Neisseriales</taxon>
        <taxon>Chitinibacteraceae</taxon>
        <taxon>Formivibrio</taxon>
    </lineage>
</organism>
<keyword evidence="3" id="KW-1185">Reference proteome</keyword>
<dbReference type="InterPro" id="IPR002586">
    <property type="entry name" value="CobQ/CobB/MinD/ParA_Nub-bd_dom"/>
</dbReference>
<accession>A0A1I4WZZ3</accession>
<gene>
    <name evidence="2" type="ORF">SAMN05660284_00826</name>
</gene>
<reference evidence="3" key="1">
    <citation type="submission" date="2016-10" db="EMBL/GenBank/DDBJ databases">
        <authorList>
            <person name="Varghese N."/>
            <person name="Submissions S."/>
        </authorList>
    </citation>
    <scope>NUCLEOTIDE SEQUENCE [LARGE SCALE GENOMIC DNA]</scope>
    <source>
        <strain evidence="3">DSM 6150</strain>
    </source>
</reference>
<dbReference type="SUPFAM" id="SSF52540">
    <property type="entry name" value="P-loop containing nucleoside triphosphate hydrolases"/>
    <property type="match status" value="1"/>
</dbReference>
<dbReference type="Gene3D" id="3.40.50.300">
    <property type="entry name" value="P-loop containing nucleotide triphosphate hydrolases"/>
    <property type="match status" value="1"/>
</dbReference>
<dbReference type="InterPro" id="IPR027417">
    <property type="entry name" value="P-loop_NTPase"/>
</dbReference>
<protein>
    <submittedName>
        <fullName evidence="2">Chromosome partitioning protein</fullName>
    </submittedName>
</protein>
<evidence type="ECO:0000259" key="1">
    <source>
        <dbReference type="Pfam" id="PF01656"/>
    </source>
</evidence>
<dbReference type="RefSeq" id="WP_177187768.1">
    <property type="nucleotide sequence ID" value="NZ_FOVE01000004.1"/>
</dbReference>
<dbReference type="CDD" id="cd02042">
    <property type="entry name" value="ParAB_family"/>
    <property type="match status" value="1"/>
</dbReference>
<dbReference type="Pfam" id="PF01656">
    <property type="entry name" value="CbiA"/>
    <property type="match status" value="1"/>
</dbReference>
<dbReference type="PANTHER" id="PTHR13696:SF96">
    <property type="entry name" value="COBQ_COBB_MIND_PARA NUCLEOTIDE BINDING DOMAIN-CONTAINING PROTEIN"/>
    <property type="match status" value="1"/>
</dbReference>
<dbReference type="STRING" id="83765.SAMN05660284_00826"/>
<proteinExistence type="predicted"/>
<evidence type="ECO:0000313" key="3">
    <source>
        <dbReference type="Proteomes" id="UP000242869"/>
    </source>
</evidence>
<dbReference type="Proteomes" id="UP000242869">
    <property type="component" value="Unassembled WGS sequence"/>
</dbReference>
<dbReference type="EMBL" id="FOVE01000004">
    <property type="protein sequence ID" value="SFN19127.1"/>
    <property type="molecule type" value="Genomic_DNA"/>
</dbReference>